<evidence type="ECO:0000256" key="1">
    <source>
        <dbReference type="SAM" id="MobiDB-lite"/>
    </source>
</evidence>
<feature type="region of interest" description="Disordered" evidence="1">
    <location>
        <begin position="60"/>
        <end position="102"/>
    </location>
</feature>
<proteinExistence type="predicted"/>
<evidence type="ECO:0000313" key="3">
    <source>
        <dbReference type="Proteomes" id="UP001214576"/>
    </source>
</evidence>
<sequence>MPDKETGGHRQRKPRRGSAGGQDSGEPSAALARRYRCCGKEEDSGLKLRLFWAQVGRTGLEGRLGPESGPHPHLGPKPGLEGQLERDHHCEDGSPGKGTDITWTACSEREARDLTLSSDAKSQHISG</sequence>
<gene>
    <name evidence="2" type="ORF">MG293_002321</name>
</gene>
<dbReference type="Proteomes" id="UP001214576">
    <property type="component" value="Unassembled WGS sequence"/>
</dbReference>
<dbReference type="AlphaFoldDB" id="A0AAD4UGU1"/>
<organism evidence="2 3">
    <name type="scientific">Ovis ammon polii</name>
    <dbReference type="NCBI Taxonomy" id="230172"/>
    <lineage>
        <taxon>Eukaryota</taxon>
        <taxon>Metazoa</taxon>
        <taxon>Chordata</taxon>
        <taxon>Craniata</taxon>
        <taxon>Vertebrata</taxon>
        <taxon>Euteleostomi</taxon>
        <taxon>Mammalia</taxon>
        <taxon>Eutheria</taxon>
        <taxon>Laurasiatheria</taxon>
        <taxon>Artiodactyla</taxon>
        <taxon>Ruminantia</taxon>
        <taxon>Pecora</taxon>
        <taxon>Bovidae</taxon>
        <taxon>Caprinae</taxon>
        <taxon>Ovis</taxon>
    </lineage>
</organism>
<comment type="caution">
    <text evidence="2">The sequence shown here is derived from an EMBL/GenBank/DDBJ whole genome shotgun (WGS) entry which is preliminary data.</text>
</comment>
<name>A0AAD4UGU1_OVIAM</name>
<dbReference type="EMBL" id="JAKZEL010000002">
    <property type="protein sequence ID" value="KAI4545766.1"/>
    <property type="molecule type" value="Genomic_DNA"/>
</dbReference>
<protein>
    <submittedName>
        <fullName evidence="2">Uncharacterized protein</fullName>
    </submittedName>
</protein>
<keyword evidence="3" id="KW-1185">Reference proteome</keyword>
<evidence type="ECO:0000313" key="2">
    <source>
        <dbReference type="EMBL" id="KAI4545766.1"/>
    </source>
</evidence>
<accession>A0AAD4UGU1</accession>
<feature type="compositionally biased region" description="Basic and acidic residues" evidence="1">
    <location>
        <begin position="83"/>
        <end position="94"/>
    </location>
</feature>
<feature type="region of interest" description="Disordered" evidence="1">
    <location>
        <begin position="1"/>
        <end position="30"/>
    </location>
</feature>
<reference evidence="2" key="1">
    <citation type="submission" date="2022-03" db="EMBL/GenBank/DDBJ databases">
        <title>Genomic analyses of argali, domestic sheep and their hybrids provide insights into chromosomal evolution, heterosis and genetic basis of agronomic traits.</title>
        <authorList>
            <person name="Li M."/>
        </authorList>
    </citation>
    <scope>NUCLEOTIDE SEQUENCE</scope>
    <source>
        <strain evidence="2">CAU-MHL-2022a</strain>
        <tissue evidence="2">Skin</tissue>
    </source>
</reference>